<comment type="caution">
    <text evidence="1">The sequence shown here is derived from an EMBL/GenBank/DDBJ whole genome shotgun (WGS) entry which is preliminary data.</text>
</comment>
<name>A0AAJ0GJJ1_9PEZI</name>
<protein>
    <submittedName>
        <fullName evidence="1">Uncharacterized protein</fullName>
    </submittedName>
</protein>
<evidence type="ECO:0000313" key="2">
    <source>
        <dbReference type="Proteomes" id="UP001271007"/>
    </source>
</evidence>
<dbReference type="AlphaFoldDB" id="A0AAJ0GJJ1"/>
<keyword evidence="2" id="KW-1185">Reference proteome</keyword>
<sequence length="458" mass="52647">MSIYGDRSVNQARIQQSPSVVGPINTTDPSHQDHLSTSKICKWLRTFSQFHRTSSHDIARFTVSWNSKDLSALRLVCREASDKVFDIFLDVHFSTFTVLITQEESLRTLLAIAQYERFARAIRRLVFCTDIVAERPPEQCRLKMDPEIAALPRPSDKDIKRNQKQAVARQRRPRHCAVDLELLTEIFTALARVGGAFEVDVTVMERNAGYAPLRPWGSKTLQTPIILFKAMRKTKFPIEKLSMLHHRWFEVLWAITEDSKNFPEFGYVFDRITHFEMDCVWQDCEPKFPRMSQDLFVFDHTFHLLHELESLTVHADNDDNVPWSVHLHSAVVHNHLLRCWPRLLELDLNGMVLDCEVLCSVLKKCNRVGGFRSLRLAFVNLYCADHVGAFTEGGGEAHRRFREGQVKEHPEERTGIENISLAMCDARNGPMPSFEGIECGPRGYSTMKVGNFMVGYLL</sequence>
<reference evidence="1" key="1">
    <citation type="submission" date="2023-04" db="EMBL/GenBank/DDBJ databases">
        <title>Black Yeasts Isolated from many extreme environments.</title>
        <authorList>
            <person name="Coleine C."/>
            <person name="Stajich J.E."/>
            <person name="Selbmann L."/>
        </authorList>
    </citation>
    <scope>NUCLEOTIDE SEQUENCE</scope>
    <source>
        <strain evidence="1">CCFEE 5312</strain>
    </source>
</reference>
<gene>
    <name evidence="1" type="ORF">LTR09_000387</name>
</gene>
<proteinExistence type="predicted"/>
<evidence type="ECO:0000313" key="1">
    <source>
        <dbReference type="EMBL" id="KAK3058822.1"/>
    </source>
</evidence>
<dbReference type="EMBL" id="JAWDJX010000001">
    <property type="protein sequence ID" value="KAK3058822.1"/>
    <property type="molecule type" value="Genomic_DNA"/>
</dbReference>
<dbReference type="Proteomes" id="UP001271007">
    <property type="component" value="Unassembled WGS sequence"/>
</dbReference>
<organism evidence="1 2">
    <name type="scientific">Extremus antarcticus</name>
    <dbReference type="NCBI Taxonomy" id="702011"/>
    <lineage>
        <taxon>Eukaryota</taxon>
        <taxon>Fungi</taxon>
        <taxon>Dikarya</taxon>
        <taxon>Ascomycota</taxon>
        <taxon>Pezizomycotina</taxon>
        <taxon>Dothideomycetes</taxon>
        <taxon>Dothideomycetidae</taxon>
        <taxon>Mycosphaerellales</taxon>
        <taxon>Extremaceae</taxon>
        <taxon>Extremus</taxon>
    </lineage>
</organism>
<accession>A0AAJ0GJJ1</accession>